<dbReference type="AlphaFoldDB" id="A0A9X3F6E5"/>
<protein>
    <recommendedName>
        <fullName evidence="4">DUF4382 domain-containing protein</fullName>
    </recommendedName>
</protein>
<accession>A0A9X3F6E5</accession>
<keyword evidence="3" id="KW-1185">Reference proteome</keyword>
<dbReference type="EMBL" id="JAPOHD010000020">
    <property type="protein sequence ID" value="MCY1720692.1"/>
    <property type="molecule type" value="Genomic_DNA"/>
</dbReference>
<evidence type="ECO:0000313" key="3">
    <source>
        <dbReference type="Proteomes" id="UP001145087"/>
    </source>
</evidence>
<gene>
    <name evidence="2" type="ORF">OU798_10080</name>
</gene>
<dbReference type="Proteomes" id="UP001145087">
    <property type="component" value="Unassembled WGS sequence"/>
</dbReference>
<feature type="compositionally biased region" description="Acidic residues" evidence="1">
    <location>
        <begin position="251"/>
        <end position="268"/>
    </location>
</feature>
<evidence type="ECO:0008006" key="4">
    <source>
        <dbReference type="Google" id="ProtNLM"/>
    </source>
</evidence>
<sequence>MKKQIVVPFIMALLTIGFFSCQKNDFDNTGSSSLDVKIEALNQSFSLPVNGSGLKSAMADSIYMEWDSVHLVISYVKFEAELKSQVTHRDSIEISYKWTGPEFADLLHPDLTFGNFLLQPGFYDEIEISVKGEKEDAQDIPVFYMAGVFKGSTASLPVEVRVYDDVQFKTEKDSVDVTEESIDITSYIQLRLNELMEDIDPVDLDNATLTDGVIVISSESNREIYYTIIKNLGKKHHCFHEHKYNKKDHYGDDDDDDHDDDDDNENDD</sequence>
<dbReference type="PROSITE" id="PS51257">
    <property type="entry name" value="PROKAR_LIPOPROTEIN"/>
    <property type="match status" value="1"/>
</dbReference>
<name>A0A9X3F6E5_9BACT</name>
<feature type="region of interest" description="Disordered" evidence="1">
    <location>
        <begin position="245"/>
        <end position="268"/>
    </location>
</feature>
<organism evidence="2 3">
    <name type="scientific">Draconibacterium aestuarii</name>
    <dbReference type="NCBI Taxonomy" id="2998507"/>
    <lineage>
        <taxon>Bacteria</taxon>
        <taxon>Pseudomonadati</taxon>
        <taxon>Bacteroidota</taxon>
        <taxon>Bacteroidia</taxon>
        <taxon>Marinilabiliales</taxon>
        <taxon>Prolixibacteraceae</taxon>
        <taxon>Draconibacterium</taxon>
    </lineage>
</organism>
<evidence type="ECO:0000256" key="1">
    <source>
        <dbReference type="SAM" id="MobiDB-lite"/>
    </source>
</evidence>
<evidence type="ECO:0000313" key="2">
    <source>
        <dbReference type="EMBL" id="MCY1720692.1"/>
    </source>
</evidence>
<reference evidence="2" key="1">
    <citation type="submission" date="2022-11" db="EMBL/GenBank/DDBJ databases">
        <title>Marilongibacter aestuarii gen. nov., sp. nov., isolated from tidal flat sediment.</title>
        <authorList>
            <person name="Jiayan W."/>
        </authorList>
    </citation>
    <scope>NUCLEOTIDE SEQUENCE</scope>
    <source>
        <strain evidence="2">Z1-6</strain>
    </source>
</reference>
<dbReference type="RefSeq" id="WP_343333025.1">
    <property type="nucleotide sequence ID" value="NZ_JAPOHD010000020.1"/>
</dbReference>
<comment type="caution">
    <text evidence="2">The sequence shown here is derived from an EMBL/GenBank/DDBJ whole genome shotgun (WGS) entry which is preliminary data.</text>
</comment>
<proteinExistence type="predicted"/>